<name>A0ACB8TEA9_9AGAM</name>
<protein>
    <submittedName>
        <fullName evidence="1">FAD/NAD(P)-binding domain-containing protein</fullName>
    </submittedName>
</protein>
<comment type="caution">
    <text evidence="1">The sequence shown here is derived from an EMBL/GenBank/DDBJ whole genome shotgun (WGS) entry which is preliminary data.</text>
</comment>
<reference evidence="1" key="1">
    <citation type="submission" date="2021-03" db="EMBL/GenBank/DDBJ databases">
        <authorList>
            <consortium name="DOE Joint Genome Institute"/>
            <person name="Ahrendt S."/>
            <person name="Looney B.P."/>
            <person name="Miyauchi S."/>
            <person name="Morin E."/>
            <person name="Drula E."/>
            <person name="Courty P.E."/>
            <person name="Chicoki N."/>
            <person name="Fauchery L."/>
            <person name="Kohler A."/>
            <person name="Kuo A."/>
            <person name="Labutti K."/>
            <person name="Pangilinan J."/>
            <person name="Lipzen A."/>
            <person name="Riley R."/>
            <person name="Andreopoulos W."/>
            <person name="He G."/>
            <person name="Johnson J."/>
            <person name="Barry K.W."/>
            <person name="Grigoriev I.V."/>
            <person name="Nagy L."/>
            <person name="Hibbett D."/>
            <person name="Henrissat B."/>
            <person name="Matheny P.B."/>
            <person name="Labbe J."/>
            <person name="Martin F."/>
        </authorList>
    </citation>
    <scope>NUCLEOTIDE SEQUENCE</scope>
    <source>
        <strain evidence="1">HHB10654</strain>
    </source>
</reference>
<sequence>MGFLSWLGLSRKRTNSVSQFRDDESGSSTASPAGEFAVDEYRPMKVVCIGAGYSGIIAGIRFSQKVPNLDLKIYEKAAGIGGTWWTNKYPGLMCDTPSHCYQLTFEEHSQWSSFYTPGSEILAYLHRVVEKYKLMRYIRLQHELVHARWDGPSGKWHLRIRRGDTGEEFDDTTDVLFLGTGSLSRPCWPDIPGLGDFKGRVVHSGKWDIPDDDLKDWADKRVGVIGNGASGIQIVSALQSQVGTLTNFVRQKQWIAETFSATKILELMGRAPGSIDFSITDAERERFKDPAFYKEFRHNLENSLNSVSRMTIRGSEAQKAVAAMCKEDMINRLAKKPELIDKILPEFSVCCRRLTPGPGYLEALCADNATLEVTPISKITSTGVTLSDDTHHPLDVLICATGFDTTYKQPFPIIGRDGRMLNDRWADWAEAYMSMAVDGFPNLFFGTGPNSFVNAAGSLLIIMERQVAYAVSAVLKMQRERLRSMQVKAEALRDWREYMDAFFPKMVYTESCNSWHKNVEGKIVGLWPGTCLHAVRTLANPRWEDYTYTSLDKTGNRLYWLGDGQTHNEKTMTGDRAWYLDDEEVDFPPVPEDASA</sequence>
<dbReference type="Proteomes" id="UP000814140">
    <property type="component" value="Unassembled WGS sequence"/>
</dbReference>
<evidence type="ECO:0000313" key="2">
    <source>
        <dbReference type="Proteomes" id="UP000814140"/>
    </source>
</evidence>
<proteinExistence type="predicted"/>
<reference evidence="1" key="2">
    <citation type="journal article" date="2022" name="New Phytol.">
        <title>Evolutionary transition to the ectomycorrhizal habit in the genomes of a hyperdiverse lineage of mushroom-forming fungi.</title>
        <authorList>
            <person name="Looney B."/>
            <person name="Miyauchi S."/>
            <person name="Morin E."/>
            <person name="Drula E."/>
            <person name="Courty P.E."/>
            <person name="Kohler A."/>
            <person name="Kuo A."/>
            <person name="LaButti K."/>
            <person name="Pangilinan J."/>
            <person name="Lipzen A."/>
            <person name="Riley R."/>
            <person name="Andreopoulos W."/>
            <person name="He G."/>
            <person name="Johnson J."/>
            <person name="Nolan M."/>
            <person name="Tritt A."/>
            <person name="Barry K.W."/>
            <person name="Grigoriev I.V."/>
            <person name="Nagy L.G."/>
            <person name="Hibbett D."/>
            <person name="Henrissat B."/>
            <person name="Matheny P.B."/>
            <person name="Labbe J."/>
            <person name="Martin F.M."/>
        </authorList>
    </citation>
    <scope>NUCLEOTIDE SEQUENCE</scope>
    <source>
        <strain evidence="1">HHB10654</strain>
    </source>
</reference>
<evidence type="ECO:0000313" key="1">
    <source>
        <dbReference type="EMBL" id="KAI0066744.1"/>
    </source>
</evidence>
<accession>A0ACB8TEA9</accession>
<keyword evidence="2" id="KW-1185">Reference proteome</keyword>
<gene>
    <name evidence="1" type="ORF">BV25DRAFT_1988466</name>
</gene>
<dbReference type="EMBL" id="MU277192">
    <property type="protein sequence ID" value="KAI0066744.1"/>
    <property type="molecule type" value="Genomic_DNA"/>
</dbReference>
<organism evidence="1 2">
    <name type="scientific">Artomyces pyxidatus</name>
    <dbReference type="NCBI Taxonomy" id="48021"/>
    <lineage>
        <taxon>Eukaryota</taxon>
        <taxon>Fungi</taxon>
        <taxon>Dikarya</taxon>
        <taxon>Basidiomycota</taxon>
        <taxon>Agaricomycotina</taxon>
        <taxon>Agaricomycetes</taxon>
        <taxon>Russulales</taxon>
        <taxon>Auriscalpiaceae</taxon>
        <taxon>Artomyces</taxon>
    </lineage>
</organism>